<dbReference type="AlphaFoldDB" id="A0A518XJT1"/>
<evidence type="ECO:0000313" key="6">
    <source>
        <dbReference type="Proteomes" id="UP000319411"/>
    </source>
</evidence>
<dbReference type="SMART" id="SM00857">
    <property type="entry name" value="Resolvase"/>
    <property type="match status" value="1"/>
</dbReference>
<accession>A0A518XJT1</accession>
<gene>
    <name evidence="5" type="ORF">D8B20_21230</name>
</gene>
<dbReference type="Pfam" id="PF00239">
    <property type="entry name" value="Resolvase"/>
    <property type="match status" value="1"/>
</dbReference>
<geneLocation type="plasmid" evidence="5 6">
    <name>unnamed2</name>
</geneLocation>
<dbReference type="SUPFAM" id="SSF53041">
    <property type="entry name" value="Resolvase-like"/>
    <property type="match status" value="1"/>
</dbReference>
<dbReference type="InterPro" id="IPR036162">
    <property type="entry name" value="Resolvase-like_N_sf"/>
</dbReference>
<dbReference type="PANTHER" id="PTHR30461">
    <property type="entry name" value="DNA-INVERTASE FROM LAMBDOID PROPHAGE"/>
    <property type="match status" value="1"/>
</dbReference>
<evidence type="ECO:0000256" key="3">
    <source>
        <dbReference type="SAM" id="Coils"/>
    </source>
</evidence>
<name>A0A518XJT1_9GAMM</name>
<reference evidence="5 6" key="1">
    <citation type="submission" date="2018-10" db="EMBL/GenBank/DDBJ databases">
        <title>Genome Sequencing of Pantoea dispersa DSM 32899.</title>
        <authorList>
            <person name="Nawrath M."/>
            <person name="Ottenheim C."/>
            <person name="Wilm A."/>
            <person name="Zimmermann W."/>
            <person name="Wu J.C."/>
        </authorList>
    </citation>
    <scope>NUCLEOTIDE SEQUENCE [LARGE SCALE GENOMIC DNA]</scope>
    <source>
        <strain evidence="5 6">DSM 32899</strain>
        <plasmid evidence="5 6">unnamed2</plasmid>
    </source>
</reference>
<dbReference type="OrthoDB" id="9791494at2"/>
<evidence type="ECO:0000313" key="5">
    <source>
        <dbReference type="EMBL" id="QDY44443.1"/>
    </source>
</evidence>
<dbReference type="Gene3D" id="3.40.50.1390">
    <property type="entry name" value="Resolvase, N-terminal catalytic domain"/>
    <property type="match status" value="1"/>
</dbReference>
<keyword evidence="6" id="KW-1185">Reference proteome</keyword>
<dbReference type="InterPro" id="IPR050639">
    <property type="entry name" value="SSR_resolvase"/>
</dbReference>
<dbReference type="PROSITE" id="PS51736">
    <property type="entry name" value="RECOMBINASES_3"/>
    <property type="match status" value="1"/>
</dbReference>
<keyword evidence="1" id="KW-0238">DNA-binding</keyword>
<dbReference type="InterPro" id="IPR011109">
    <property type="entry name" value="DNA_bind_recombinase_dom"/>
</dbReference>
<dbReference type="InterPro" id="IPR006119">
    <property type="entry name" value="Resolv_N"/>
</dbReference>
<dbReference type="Pfam" id="PF07508">
    <property type="entry name" value="Recombinase"/>
    <property type="match status" value="1"/>
</dbReference>
<keyword evidence="5" id="KW-0614">Plasmid</keyword>
<evidence type="ECO:0000256" key="2">
    <source>
        <dbReference type="ARBA" id="ARBA00023172"/>
    </source>
</evidence>
<feature type="coiled-coil region" evidence="3">
    <location>
        <begin position="384"/>
        <end position="438"/>
    </location>
</feature>
<dbReference type="KEGG" id="pdis:D8B20_21230"/>
<dbReference type="PANTHER" id="PTHR30461:SF2">
    <property type="entry name" value="SERINE RECOMBINASE PINE-RELATED"/>
    <property type="match status" value="1"/>
</dbReference>
<dbReference type="GO" id="GO:0003677">
    <property type="term" value="F:DNA binding"/>
    <property type="evidence" value="ECO:0007669"/>
    <property type="project" value="UniProtKB-KW"/>
</dbReference>
<organism evidence="5 6">
    <name type="scientific">Candidatus Pantoea soli</name>
    <dbReference type="NCBI Taxonomy" id="3098669"/>
    <lineage>
        <taxon>Bacteria</taxon>
        <taxon>Pseudomonadati</taxon>
        <taxon>Pseudomonadota</taxon>
        <taxon>Gammaproteobacteria</taxon>
        <taxon>Enterobacterales</taxon>
        <taxon>Erwiniaceae</taxon>
        <taxon>Pantoea</taxon>
    </lineage>
</organism>
<keyword evidence="2" id="KW-0233">DNA recombination</keyword>
<dbReference type="Proteomes" id="UP000319411">
    <property type="component" value="Plasmid unnamed2"/>
</dbReference>
<evidence type="ECO:0000259" key="4">
    <source>
        <dbReference type="PROSITE" id="PS51736"/>
    </source>
</evidence>
<proteinExistence type="predicted"/>
<dbReference type="CDD" id="cd00338">
    <property type="entry name" value="Ser_Recombinase"/>
    <property type="match status" value="1"/>
</dbReference>
<sequence length="519" mass="57939">MLSRYEGGHHDKEAIAYVRFSTASQQYGDSLRRQNALISEWLSQHPDYELDDITYQDLGLSAYSGMNATRGALYDFLDAVEHGYIAAGTVLLVESLDRLSREKISDATERLKSILRSGVEVVTLCDHTHYSIDSLDDPYVLIKAILIAQRANEESETKSRRMRAAWQKKREDAAATGKLITRSCPRWLTVSPGGEKFELIEEHARTINLIFRLRLKGCSLNGITKTLNERGVPTLTGEIGRWNPSTIESLLGNKALTGTFTPSYQTMAKGVSEIRGYFPPVVPDKLFHDVQGVRLARFGNPGVSENPYLINIFRSLMYCGTCGHSIMLTSVDKKGAGYYACPMRRLHRCSEPAIRRDHVDAALVGVLLCSMDMLQANGTVMGTASQLENRLVELNMSINRLIAALQIAPDVPELAMKVRELSKELRAGELKLRALRNRGVAGSGEWIAGLNLADRRNRERCRDYAARHIDRLFLHTAEGRCDVHLLNGLRLINFPVKKKLPVSSFISSLAYLCGDTLIL</sequence>
<dbReference type="GO" id="GO:0000150">
    <property type="term" value="F:DNA strand exchange activity"/>
    <property type="evidence" value="ECO:0007669"/>
    <property type="project" value="InterPro"/>
</dbReference>
<dbReference type="Gene3D" id="3.90.1750.20">
    <property type="entry name" value="Putative Large Serine Recombinase, Chain B, Domain 2"/>
    <property type="match status" value="1"/>
</dbReference>
<keyword evidence="3" id="KW-0175">Coiled coil</keyword>
<dbReference type="InterPro" id="IPR025827">
    <property type="entry name" value="Zn_ribbon_recom_dom"/>
</dbReference>
<dbReference type="Pfam" id="PF13408">
    <property type="entry name" value="Zn_ribbon_recom"/>
    <property type="match status" value="1"/>
</dbReference>
<evidence type="ECO:0000256" key="1">
    <source>
        <dbReference type="ARBA" id="ARBA00023125"/>
    </source>
</evidence>
<dbReference type="EMBL" id="CP032704">
    <property type="protein sequence ID" value="QDY44443.1"/>
    <property type="molecule type" value="Genomic_DNA"/>
</dbReference>
<protein>
    <submittedName>
        <fullName evidence="5">Recombinase family protein</fullName>
    </submittedName>
</protein>
<feature type="domain" description="Resolvase/invertase-type recombinase catalytic" evidence="4">
    <location>
        <begin position="13"/>
        <end position="173"/>
    </location>
</feature>
<dbReference type="InterPro" id="IPR038109">
    <property type="entry name" value="DNA_bind_recomb_sf"/>
</dbReference>